<dbReference type="GO" id="GO:0005886">
    <property type="term" value="C:plasma membrane"/>
    <property type="evidence" value="ECO:0007669"/>
    <property type="project" value="UniProtKB-SubCell"/>
</dbReference>
<feature type="transmembrane region" description="Helical" evidence="6">
    <location>
        <begin position="20"/>
        <end position="45"/>
    </location>
</feature>
<keyword evidence="9" id="KW-1185">Reference proteome</keyword>
<evidence type="ECO:0000256" key="2">
    <source>
        <dbReference type="ARBA" id="ARBA00022475"/>
    </source>
</evidence>
<evidence type="ECO:0000256" key="4">
    <source>
        <dbReference type="ARBA" id="ARBA00022989"/>
    </source>
</evidence>
<evidence type="ECO:0000313" key="8">
    <source>
        <dbReference type="EMBL" id="RGB78200.1"/>
    </source>
</evidence>
<keyword evidence="4 6" id="KW-1133">Transmembrane helix</keyword>
<feature type="domain" description="RDD" evidence="7">
    <location>
        <begin position="22"/>
        <end position="144"/>
    </location>
</feature>
<comment type="caution">
    <text evidence="8">The sequence shown here is derived from an EMBL/GenBank/DDBJ whole genome shotgun (WGS) entry which is preliminary data.</text>
</comment>
<protein>
    <submittedName>
        <fullName evidence="8">RDD family protein</fullName>
    </submittedName>
</protein>
<comment type="subcellular location">
    <subcellularLocation>
        <location evidence="1">Cell membrane</location>
        <topology evidence="1">Multi-pass membrane protein</topology>
    </subcellularLocation>
</comment>
<reference evidence="8 9" key="1">
    <citation type="submission" date="2018-08" db="EMBL/GenBank/DDBJ databases">
        <title>A genome reference for cultivated species of the human gut microbiota.</title>
        <authorList>
            <person name="Zou Y."/>
            <person name="Xue W."/>
            <person name="Luo G."/>
        </authorList>
    </citation>
    <scope>NUCLEOTIDE SEQUENCE [LARGE SCALE GENOMIC DNA]</scope>
    <source>
        <strain evidence="8 9">OF01-3</strain>
    </source>
</reference>
<evidence type="ECO:0000256" key="3">
    <source>
        <dbReference type="ARBA" id="ARBA00022692"/>
    </source>
</evidence>
<evidence type="ECO:0000313" key="9">
    <source>
        <dbReference type="Proteomes" id="UP000261011"/>
    </source>
</evidence>
<keyword evidence="3 6" id="KW-0812">Transmembrane</keyword>
<dbReference type="AlphaFoldDB" id="A0A3E2TMP7"/>
<feature type="transmembrane region" description="Helical" evidence="6">
    <location>
        <begin position="65"/>
        <end position="82"/>
    </location>
</feature>
<evidence type="ECO:0000256" key="5">
    <source>
        <dbReference type="ARBA" id="ARBA00023136"/>
    </source>
</evidence>
<gene>
    <name evidence="8" type="ORF">DXA39_01760</name>
</gene>
<dbReference type="Pfam" id="PF06271">
    <property type="entry name" value="RDD"/>
    <property type="match status" value="1"/>
</dbReference>
<evidence type="ECO:0000256" key="6">
    <source>
        <dbReference type="SAM" id="Phobius"/>
    </source>
</evidence>
<dbReference type="Proteomes" id="UP000261011">
    <property type="component" value="Unassembled WGS sequence"/>
</dbReference>
<sequence length="161" mass="18488">MEEAMSEAISINKYKDSPKFIYAGFFTRLVAFAIDMLIISSVESIFRNIMSFDMELKSGINGPNILHWVLILAYFTLLTYFNNGQTLGKMIMNIRVVSLDGERPSLSQIVSRETFGRYVQNKFVILYIIIGFSPMKQSLMDMLCDTAVIKNDEYEYISDNL</sequence>
<proteinExistence type="predicted"/>
<name>A0A3E2TMP7_9FIRM</name>
<dbReference type="OrthoDB" id="9793824at2"/>
<keyword evidence="2" id="KW-1003">Cell membrane</keyword>
<keyword evidence="5 6" id="KW-0472">Membrane</keyword>
<organism evidence="8 9">
    <name type="scientific">Anaerococcus nagyae</name>
    <dbReference type="NCBI Taxonomy" id="1755241"/>
    <lineage>
        <taxon>Bacteria</taxon>
        <taxon>Bacillati</taxon>
        <taxon>Bacillota</taxon>
        <taxon>Tissierellia</taxon>
        <taxon>Tissierellales</taxon>
        <taxon>Peptoniphilaceae</taxon>
        <taxon>Anaerococcus</taxon>
    </lineage>
</organism>
<evidence type="ECO:0000256" key="1">
    <source>
        <dbReference type="ARBA" id="ARBA00004651"/>
    </source>
</evidence>
<dbReference type="PANTHER" id="PTHR36115">
    <property type="entry name" value="PROLINE-RICH ANTIGEN HOMOLOG-RELATED"/>
    <property type="match status" value="1"/>
</dbReference>
<dbReference type="InterPro" id="IPR010432">
    <property type="entry name" value="RDD"/>
</dbReference>
<dbReference type="EMBL" id="QVEU01000001">
    <property type="protein sequence ID" value="RGB78200.1"/>
    <property type="molecule type" value="Genomic_DNA"/>
</dbReference>
<dbReference type="PANTHER" id="PTHR36115:SF9">
    <property type="entry name" value="LMO1584 PROTEIN"/>
    <property type="match status" value="1"/>
</dbReference>
<accession>A0A3E2TMP7</accession>
<dbReference type="InterPro" id="IPR051791">
    <property type="entry name" value="Pra-immunoreactive"/>
</dbReference>
<evidence type="ECO:0000259" key="7">
    <source>
        <dbReference type="Pfam" id="PF06271"/>
    </source>
</evidence>